<dbReference type="RefSeq" id="WP_344897391.1">
    <property type="nucleotide sequence ID" value="NZ_BAAAWD010000010.1"/>
</dbReference>
<reference evidence="4 5" key="1">
    <citation type="journal article" date="2019" name="Int. J. Syst. Evol. Microbiol.">
        <title>The Global Catalogue of Microorganisms (GCM) 10K type strain sequencing project: providing services to taxonomists for standard genome sequencing and annotation.</title>
        <authorList>
            <consortium name="The Broad Institute Genomics Platform"/>
            <consortium name="The Broad Institute Genome Sequencing Center for Infectious Disease"/>
            <person name="Wu L."/>
            <person name="Ma J."/>
        </authorList>
    </citation>
    <scope>NUCLEOTIDE SEQUENCE [LARGE SCALE GENOMIC DNA]</scope>
    <source>
        <strain evidence="4 5">JCM 3106</strain>
    </source>
</reference>
<evidence type="ECO:0000259" key="3">
    <source>
        <dbReference type="Pfam" id="PF05532"/>
    </source>
</evidence>
<dbReference type="InterPro" id="IPR008462">
    <property type="entry name" value="CsbD"/>
</dbReference>
<feature type="domain" description="CsbD-like" evidence="3">
    <location>
        <begin position="5"/>
        <end position="57"/>
    </location>
</feature>
<feature type="compositionally biased region" description="Basic and acidic residues" evidence="2">
    <location>
        <begin position="47"/>
        <end position="64"/>
    </location>
</feature>
<evidence type="ECO:0000256" key="1">
    <source>
        <dbReference type="ARBA" id="ARBA00009129"/>
    </source>
</evidence>
<dbReference type="Gene3D" id="1.10.1470.10">
    <property type="entry name" value="YjbJ"/>
    <property type="match status" value="1"/>
</dbReference>
<evidence type="ECO:0000256" key="2">
    <source>
        <dbReference type="SAM" id="MobiDB-lite"/>
    </source>
</evidence>
<feature type="compositionally biased region" description="Basic and acidic residues" evidence="2">
    <location>
        <begin position="1"/>
        <end position="37"/>
    </location>
</feature>
<comment type="caution">
    <text evidence="4">The sequence shown here is derived from an EMBL/GenBank/DDBJ whole genome shotgun (WGS) entry which is preliminary data.</text>
</comment>
<evidence type="ECO:0000313" key="5">
    <source>
        <dbReference type="Proteomes" id="UP001499930"/>
    </source>
</evidence>
<keyword evidence="5" id="KW-1185">Reference proteome</keyword>
<dbReference type="Pfam" id="PF05532">
    <property type="entry name" value="CsbD"/>
    <property type="match status" value="1"/>
</dbReference>
<dbReference type="EMBL" id="BAAAWD010000010">
    <property type="protein sequence ID" value="GAA3013025.1"/>
    <property type="molecule type" value="Genomic_DNA"/>
</dbReference>
<accession>A0ABN3Y104</accession>
<proteinExistence type="inferred from homology"/>
<comment type="similarity">
    <text evidence="1">Belongs to the UPF0337 (CsbD) family.</text>
</comment>
<evidence type="ECO:0000313" key="4">
    <source>
        <dbReference type="EMBL" id="GAA3013025.1"/>
    </source>
</evidence>
<protein>
    <submittedName>
        <fullName evidence="4">CsbD family protein</fullName>
    </submittedName>
</protein>
<dbReference type="InterPro" id="IPR036629">
    <property type="entry name" value="YjbJ_sf"/>
</dbReference>
<organism evidence="4 5">
    <name type="scientific">Streptosporangium longisporum</name>
    <dbReference type="NCBI Taxonomy" id="46187"/>
    <lineage>
        <taxon>Bacteria</taxon>
        <taxon>Bacillati</taxon>
        <taxon>Actinomycetota</taxon>
        <taxon>Actinomycetes</taxon>
        <taxon>Streptosporangiales</taxon>
        <taxon>Streptosporangiaceae</taxon>
        <taxon>Streptosporangium</taxon>
    </lineage>
</organism>
<sequence length="64" mass="6918">MGIEDKISHKAEELKGRVKENLGHATGDERLRAEGRADQASGSLKQAGEKVKDAGKKIKDAFGR</sequence>
<name>A0ABN3Y104_9ACTN</name>
<dbReference type="SUPFAM" id="SSF69047">
    <property type="entry name" value="Hypothetical protein YjbJ"/>
    <property type="match status" value="1"/>
</dbReference>
<gene>
    <name evidence="4" type="ORF">GCM10017559_40160</name>
</gene>
<dbReference type="Proteomes" id="UP001499930">
    <property type="component" value="Unassembled WGS sequence"/>
</dbReference>
<feature type="region of interest" description="Disordered" evidence="2">
    <location>
        <begin position="1"/>
        <end position="64"/>
    </location>
</feature>